<dbReference type="SUPFAM" id="SSF75011">
    <property type="entry name" value="3-carboxy-cis,cis-mucoante lactonizing enzyme"/>
    <property type="match status" value="1"/>
</dbReference>
<dbReference type="Gene3D" id="2.60.40.1080">
    <property type="match status" value="1"/>
</dbReference>
<dbReference type="InterPro" id="IPR015943">
    <property type="entry name" value="WD40/YVTN_repeat-like_dom_sf"/>
</dbReference>
<keyword evidence="2" id="KW-1185">Reference proteome</keyword>
<accession>A0A068NPU2</accession>
<organism evidence="1 2">
    <name type="scientific">Fimbriimonas ginsengisoli Gsoil 348</name>
    <dbReference type="NCBI Taxonomy" id="661478"/>
    <lineage>
        <taxon>Bacteria</taxon>
        <taxon>Bacillati</taxon>
        <taxon>Armatimonadota</taxon>
        <taxon>Fimbriimonadia</taxon>
        <taxon>Fimbriimonadales</taxon>
        <taxon>Fimbriimonadaceae</taxon>
        <taxon>Fimbriimonas</taxon>
    </lineage>
</organism>
<gene>
    <name evidence="1" type="ORF">OP10G_2034</name>
</gene>
<proteinExistence type="predicted"/>
<evidence type="ECO:0000313" key="2">
    <source>
        <dbReference type="Proteomes" id="UP000027982"/>
    </source>
</evidence>
<sequence length="681" mass="69038">MTGLASAQSATVILQHAAANGGDVQVKVDRAADPAAYTATYSVGHAILTSVTSLTATFYSLPAEAGIVVGTATATVNVNNGSLDLATVNVVATVKSVVVIDPGHLVAGTGPVQLLASAKDANGAAVAVTPGSIKWALASGANSLTLSADGIATPVAAGTAAVTATVDGIQSAQALVTIDPATISSPVFQITWPDRTRTSLAHNLSSALSASVTFNNADSSGADVVVKVDRDPTKLASYTGTYSVGRAVLKDVSSLTATFYAQAGQQGAAVGTATATVAANQSNLDIASIVLVGKISTVAVVAPPTLTVGQASGMQLEAATKDASNATVAVSAGSFKWNVVTGGDNLTVTADGIATPINAGMATVTATVDGITSAAQTVTIQPAAGNQTAIQLPVNDIAFDSVSGKIWATVQSTGGIYANSVVAIDPATGAIGTKINMGAEPNRLAITDDGQFAYVSVPQDGSIRRANLTTATVGPTFADNIGGVIDLESVPGQPHAYVAVTDPLFGVNTSVWDDGVRRQGTGAGGYAIKFAGNSSLMYGDGHNSLFADTLNATAITWTEQTALDVAGLVWSKGLLYTDPGTVIDPVNKTLVQTLPATDFLVDRGVAVSESDNRIYYVTWDSSHNKRILTFDQTTYAEKPVYDTGAIPGGALDLTACGNHTVAFYNFGSGVTRELIIVRNLP</sequence>
<dbReference type="AlphaFoldDB" id="A0A068NPU2"/>
<dbReference type="EMBL" id="CP007139">
    <property type="protein sequence ID" value="AIE85402.1"/>
    <property type="molecule type" value="Genomic_DNA"/>
</dbReference>
<reference evidence="1 2" key="1">
    <citation type="journal article" date="2014" name="PLoS ONE">
        <title>The first complete genome sequence of the class fimbriimonadia in the phylum armatimonadetes.</title>
        <authorList>
            <person name="Hu Z.Y."/>
            <person name="Wang Y.Z."/>
            <person name="Im W.T."/>
            <person name="Wang S.Y."/>
            <person name="Zhao G.P."/>
            <person name="Zheng H.J."/>
            <person name="Quan Z.X."/>
        </authorList>
    </citation>
    <scope>NUCLEOTIDE SEQUENCE [LARGE SCALE GENOMIC DNA]</scope>
    <source>
        <strain evidence="1">Gsoil 348</strain>
    </source>
</reference>
<dbReference type="Proteomes" id="UP000027982">
    <property type="component" value="Chromosome"/>
</dbReference>
<dbReference type="Gene3D" id="2.130.10.10">
    <property type="entry name" value="YVTN repeat-like/Quinoprotein amine dehydrogenase"/>
    <property type="match status" value="1"/>
</dbReference>
<dbReference type="KEGG" id="fgi:OP10G_2034"/>
<dbReference type="eggNOG" id="COG3391">
    <property type="taxonomic scope" value="Bacteria"/>
</dbReference>
<name>A0A068NPU2_FIMGI</name>
<dbReference type="HOGENOM" id="CLU_403742_0_0_0"/>
<protein>
    <submittedName>
        <fullName evidence="1">Ig domain protein, group 2 domain protein</fullName>
    </submittedName>
</protein>
<evidence type="ECO:0000313" key="1">
    <source>
        <dbReference type="EMBL" id="AIE85402.1"/>
    </source>
</evidence>